<feature type="transmembrane region" description="Helical" evidence="8">
    <location>
        <begin position="240"/>
        <end position="261"/>
    </location>
</feature>
<evidence type="ECO:0000256" key="6">
    <source>
        <dbReference type="ARBA" id="ARBA00022989"/>
    </source>
</evidence>
<evidence type="ECO:0000256" key="5">
    <source>
        <dbReference type="ARBA" id="ARBA00022692"/>
    </source>
</evidence>
<evidence type="ECO:0000313" key="10">
    <source>
        <dbReference type="EMBL" id="TRU74392.1"/>
    </source>
</evidence>
<feature type="transmembrane region" description="Helical" evidence="8">
    <location>
        <begin position="332"/>
        <end position="354"/>
    </location>
</feature>
<dbReference type="Pfam" id="PF13231">
    <property type="entry name" value="PMT_2"/>
    <property type="match status" value="1"/>
</dbReference>
<keyword evidence="6 8" id="KW-1133">Transmembrane helix</keyword>
<comment type="subcellular location">
    <subcellularLocation>
        <location evidence="1">Cell membrane</location>
        <topology evidence="1">Multi-pass membrane protein</topology>
    </subcellularLocation>
</comment>
<proteinExistence type="predicted"/>
<feature type="transmembrane region" description="Helical" evidence="8">
    <location>
        <begin position="12"/>
        <end position="34"/>
    </location>
</feature>
<feature type="transmembrane region" description="Helical" evidence="8">
    <location>
        <begin position="309"/>
        <end position="326"/>
    </location>
</feature>
<evidence type="ECO:0000259" key="9">
    <source>
        <dbReference type="Pfam" id="PF13231"/>
    </source>
</evidence>
<dbReference type="PANTHER" id="PTHR33908">
    <property type="entry name" value="MANNOSYLTRANSFERASE YKCB-RELATED"/>
    <property type="match status" value="1"/>
</dbReference>
<dbReference type="GO" id="GO:0005886">
    <property type="term" value="C:plasma membrane"/>
    <property type="evidence" value="ECO:0007669"/>
    <property type="project" value="UniProtKB-SubCell"/>
</dbReference>
<feature type="transmembrane region" description="Helical" evidence="8">
    <location>
        <begin position="398"/>
        <end position="419"/>
    </location>
</feature>
<dbReference type="InterPro" id="IPR050297">
    <property type="entry name" value="LipidA_mod_glycosyltrf_83"/>
</dbReference>
<feature type="domain" description="Glycosyltransferase RgtA/B/C/D-like" evidence="9">
    <location>
        <begin position="100"/>
        <end position="257"/>
    </location>
</feature>
<keyword evidence="5 8" id="KW-0812">Transmembrane</keyword>
<protein>
    <recommendedName>
        <fullName evidence="9">Glycosyltransferase RgtA/B/C/D-like domain-containing protein</fullName>
    </recommendedName>
</protein>
<evidence type="ECO:0000256" key="8">
    <source>
        <dbReference type="SAM" id="Phobius"/>
    </source>
</evidence>
<feature type="transmembrane region" description="Helical" evidence="8">
    <location>
        <begin position="148"/>
        <end position="167"/>
    </location>
</feature>
<gene>
    <name evidence="10" type="ORF">EWV77_10315</name>
</gene>
<accession>A0A552HT62</accession>
<dbReference type="Proteomes" id="UP000320674">
    <property type="component" value="Unassembled WGS sequence"/>
</dbReference>
<comment type="caution">
    <text evidence="10">The sequence shown here is derived from an EMBL/GenBank/DDBJ whole genome shotgun (WGS) entry which is preliminary data.</text>
</comment>
<evidence type="ECO:0000256" key="4">
    <source>
        <dbReference type="ARBA" id="ARBA00022679"/>
    </source>
</evidence>
<dbReference type="GO" id="GO:0016763">
    <property type="term" value="F:pentosyltransferase activity"/>
    <property type="evidence" value="ECO:0007669"/>
    <property type="project" value="TreeGrafter"/>
</dbReference>
<dbReference type="EMBL" id="SFAZ01000152">
    <property type="protein sequence ID" value="TRU74392.1"/>
    <property type="molecule type" value="Genomic_DNA"/>
</dbReference>
<feature type="transmembrane region" description="Helical" evidence="8">
    <location>
        <begin position="203"/>
        <end position="228"/>
    </location>
</feature>
<keyword evidence="7 8" id="KW-0472">Membrane</keyword>
<dbReference type="PANTHER" id="PTHR33908:SF11">
    <property type="entry name" value="MEMBRANE PROTEIN"/>
    <property type="match status" value="1"/>
</dbReference>
<sequence>MMNQKKYLPDQSAANFGKFLIITILVIGIGLRFFNLEQKVYSADEVRSIMRFSGYTTQDVEDMAFIGEIIDKENLQHFQHPHSERSLSDALRSMMRNPEHPPLYHLSARFWMQLIPIEHSVRTFSIFLSILVIPCLYWLCLELFDSSLTGWIAIALFAVSPFQMLVAQNTTQYSLWTLTILLSGIALLRAIRKNTLKSWLWYSLSLALTFYTHLLSAPVAIAQALYVILLERLKITRTVVSYILAAVGSLVLFSPWLFVIFTNPGNLDASKHYYVLFKNSISQISQTLFRHTGHVFVDFFHRRGRLESALHILILLLALYSLYHLIRYTSPRVWLFLLTLILIPALFQIVPDLLLIPSIRSLQARYYLPVFLGMQISISHLIASYVGSKSPKNWLHYLGQQILLIFLLLGIVSGVFLGLTPDAALDDQRGTASGANLEIAPVLNSMTKPIVISDNTPSFFLALSYLVNDQVKFQLFRDGDVESWRQKLNLKELAQNYSNIVVAHPEEDFVNFLNEQYPIRTEKLAGPLIEIKLQ</sequence>
<evidence type="ECO:0000256" key="2">
    <source>
        <dbReference type="ARBA" id="ARBA00022475"/>
    </source>
</evidence>
<evidence type="ECO:0000256" key="1">
    <source>
        <dbReference type="ARBA" id="ARBA00004651"/>
    </source>
</evidence>
<keyword evidence="2" id="KW-1003">Cell membrane</keyword>
<dbReference type="GO" id="GO:0009103">
    <property type="term" value="P:lipopolysaccharide biosynthetic process"/>
    <property type="evidence" value="ECO:0007669"/>
    <property type="project" value="UniProtKB-ARBA"/>
</dbReference>
<keyword evidence="3" id="KW-0328">Glycosyltransferase</keyword>
<reference evidence="10 11" key="1">
    <citation type="submission" date="2019-01" db="EMBL/GenBank/DDBJ databases">
        <title>Coherence of Microcystis species and biogeography revealed through population genomics.</title>
        <authorList>
            <person name="Perez-Carrascal O.M."/>
            <person name="Terrat Y."/>
            <person name="Giani A."/>
            <person name="Fortin N."/>
            <person name="Tromas N."/>
            <person name="Shapiro B.J."/>
        </authorList>
    </citation>
    <scope>NUCLEOTIDE SEQUENCE [LARGE SCALE GENOMIC DNA]</scope>
    <source>
        <strain evidence="10">Mv_BB_P_19951000_S68D</strain>
    </source>
</reference>
<dbReference type="InterPro" id="IPR038731">
    <property type="entry name" value="RgtA/B/C-like"/>
</dbReference>
<evidence type="ECO:0000256" key="7">
    <source>
        <dbReference type="ARBA" id="ARBA00023136"/>
    </source>
</evidence>
<feature type="transmembrane region" description="Helical" evidence="8">
    <location>
        <begin position="366"/>
        <end position="386"/>
    </location>
</feature>
<organism evidence="10 11">
    <name type="scientific">Microcystis viridis Mv_BB_P_19951000_S68D</name>
    <dbReference type="NCBI Taxonomy" id="2486270"/>
    <lineage>
        <taxon>Bacteria</taxon>
        <taxon>Bacillati</taxon>
        <taxon>Cyanobacteriota</taxon>
        <taxon>Cyanophyceae</taxon>
        <taxon>Oscillatoriophycideae</taxon>
        <taxon>Chroococcales</taxon>
        <taxon>Microcystaceae</taxon>
        <taxon>Microcystis</taxon>
    </lineage>
</organism>
<feature type="transmembrane region" description="Helical" evidence="8">
    <location>
        <begin position="121"/>
        <end position="141"/>
    </location>
</feature>
<dbReference type="AlphaFoldDB" id="A0A552HT62"/>
<name>A0A552HT62_MICVR</name>
<keyword evidence="4" id="KW-0808">Transferase</keyword>
<evidence type="ECO:0000256" key="3">
    <source>
        <dbReference type="ARBA" id="ARBA00022676"/>
    </source>
</evidence>
<evidence type="ECO:0000313" key="11">
    <source>
        <dbReference type="Proteomes" id="UP000320674"/>
    </source>
</evidence>